<dbReference type="InterPro" id="IPR014284">
    <property type="entry name" value="RNA_pol_sigma-70_dom"/>
</dbReference>
<gene>
    <name evidence="7" type="ORF">HHX25_20245</name>
</gene>
<dbReference type="Gene3D" id="1.10.1740.10">
    <property type="match status" value="1"/>
</dbReference>
<dbReference type="InterPro" id="IPR013324">
    <property type="entry name" value="RNA_pol_sigma_r3/r4-like"/>
</dbReference>
<feature type="domain" description="RNA polymerase sigma factor 70 region 4 type 2" evidence="6">
    <location>
        <begin position="116"/>
        <end position="165"/>
    </location>
</feature>
<evidence type="ECO:0000313" key="8">
    <source>
        <dbReference type="Proteomes" id="UP000746690"/>
    </source>
</evidence>
<feature type="domain" description="RNA polymerase sigma-70 region 2" evidence="5">
    <location>
        <begin position="16"/>
        <end position="82"/>
    </location>
</feature>
<dbReference type="SUPFAM" id="SSF88946">
    <property type="entry name" value="Sigma2 domain of RNA polymerase sigma factors"/>
    <property type="match status" value="1"/>
</dbReference>
<evidence type="ECO:0000256" key="2">
    <source>
        <dbReference type="ARBA" id="ARBA00023015"/>
    </source>
</evidence>
<organism evidence="7 8">
    <name type="scientific">Flavivirga algicola</name>
    <dbReference type="NCBI Taxonomy" id="2729136"/>
    <lineage>
        <taxon>Bacteria</taxon>
        <taxon>Pseudomonadati</taxon>
        <taxon>Bacteroidota</taxon>
        <taxon>Flavobacteriia</taxon>
        <taxon>Flavobacteriales</taxon>
        <taxon>Flavobacteriaceae</taxon>
        <taxon>Flavivirga</taxon>
    </lineage>
</organism>
<reference evidence="7 8" key="1">
    <citation type="submission" date="2020-04" db="EMBL/GenBank/DDBJ databases">
        <title>A Flavivirga sp. nov.</title>
        <authorList>
            <person name="Sun X."/>
        </authorList>
    </citation>
    <scope>NUCLEOTIDE SEQUENCE [LARGE SCALE GENOMIC DNA]</scope>
    <source>
        <strain evidence="7 8">Y03</strain>
    </source>
</reference>
<evidence type="ECO:0000313" key="7">
    <source>
        <dbReference type="EMBL" id="NMH89843.1"/>
    </source>
</evidence>
<dbReference type="PRINTS" id="PR00038">
    <property type="entry name" value="HTHLUXR"/>
</dbReference>
<keyword evidence="3" id="KW-0731">Sigma factor</keyword>
<dbReference type="Pfam" id="PF04542">
    <property type="entry name" value="Sigma70_r2"/>
    <property type="match status" value="1"/>
</dbReference>
<dbReference type="SUPFAM" id="SSF88659">
    <property type="entry name" value="Sigma3 and sigma4 domains of RNA polymerase sigma factors"/>
    <property type="match status" value="1"/>
</dbReference>
<evidence type="ECO:0000259" key="5">
    <source>
        <dbReference type="Pfam" id="PF04542"/>
    </source>
</evidence>
<keyword evidence="4" id="KW-0804">Transcription</keyword>
<dbReference type="PANTHER" id="PTHR43133:SF46">
    <property type="entry name" value="RNA POLYMERASE SIGMA-70 FACTOR ECF SUBFAMILY"/>
    <property type="match status" value="1"/>
</dbReference>
<comment type="caution">
    <text evidence="7">The sequence shown here is derived from an EMBL/GenBank/DDBJ whole genome shotgun (WGS) entry which is preliminary data.</text>
</comment>
<comment type="similarity">
    <text evidence="1">Belongs to the sigma-70 factor family. ECF subfamily.</text>
</comment>
<dbReference type="RefSeq" id="WP_169677200.1">
    <property type="nucleotide sequence ID" value="NZ_JABBHF010000016.1"/>
</dbReference>
<evidence type="ECO:0000256" key="4">
    <source>
        <dbReference type="ARBA" id="ARBA00023163"/>
    </source>
</evidence>
<proteinExistence type="inferred from homology"/>
<dbReference type="NCBIfam" id="TIGR02937">
    <property type="entry name" value="sigma70-ECF"/>
    <property type="match status" value="1"/>
</dbReference>
<dbReference type="PANTHER" id="PTHR43133">
    <property type="entry name" value="RNA POLYMERASE ECF-TYPE SIGMA FACTO"/>
    <property type="match status" value="1"/>
</dbReference>
<sequence length="175" mass="20671">MRGGENKFTLKSYKKLFESLYPQLCVFAYKYLNDLELSKDFVQEVFLKVWEDKISFKNENHATGFFYKSVKNKCLNYLKSKQYKTTERYELANLEDYETEEFYMTEAVTIETTAVIEKAINKLPEKAAQVIRLSIEDYTNNEIANKLSISINTVKDHKKVAYRKLRSFLSFLTVK</sequence>
<dbReference type="Gene3D" id="1.10.10.10">
    <property type="entry name" value="Winged helix-like DNA-binding domain superfamily/Winged helix DNA-binding domain"/>
    <property type="match status" value="1"/>
</dbReference>
<keyword evidence="2" id="KW-0805">Transcription regulation</keyword>
<dbReference type="Proteomes" id="UP000746690">
    <property type="component" value="Unassembled WGS sequence"/>
</dbReference>
<keyword evidence="8" id="KW-1185">Reference proteome</keyword>
<name>A0ABX1S3Q4_9FLAO</name>
<dbReference type="InterPro" id="IPR013249">
    <property type="entry name" value="RNA_pol_sigma70_r4_t2"/>
</dbReference>
<dbReference type="InterPro" id="IPR014327">
    <property type="entry name" value="RNA_pol_sigma70_bacteroid"/>
</dbReference>
<evidence type="ECO:0000259" key="6">
    <source>
        <dbReference type="Pfam" id="PF08281"/>
    </source>
</evidence>
<dbReference type="InterPro" id="IPR036388">
    <property type="entry name" value="WH-like_DNA-bd_sf"/>
</dbReference>
<dbReference type="InterPro" id="IPR039425">
    <property type="entry name" value="RNA_pol_sigma-70-like"/>
</dbReference>
<dbReference type="InterPro" id="IPR013325">
    <property type="entry name" value="RNA_pol_sigma_r2"/>
</dbReference>
<evidence type="ECO:0000256" key="3">
    <source>
        <dbReference type="ARBA" id="ARBA00023082"/>
    </source>
</evidence>
<dbReference type="NCBIfam" id="TIGR02985">
    <property type="entry name" value="Sig70_bacteroi1"/>
    <property type="match status" value="1"/>
</dbReference>
<dbReference type="InterPro" id="IPR000792">
    <property type="entry name" value="Tscrpt_reg_LuxR_C"/>
</dbReference>
<protein>
    <submittedName>
        <fullName evidence="7">RNA polymerase sigma-70 factor</fullName>
    </submittedName>
</protein>
<dbReference type="EMBL" id="JABBHF010000016">
    <property type="protein sequence ID" value="NMH89843.1"/>
    <property type="molecule type" value="Genomic_DNA"/>
</dbReference>
<dbReference type="InterPro" id="IPR007627">
    <property type="entry name" value="RNA_pol_sigma70_r2"/>
</dbReference>
<dbReference type="Pfam" id="PF08281">
    <property type="entry name" value="Sigma70_r4_2"/>
    <property type="match status" value="1"/>
</dbReference>
<evidence type="ECO:0000256" key="1">
    <source>
        <dbReference type="ARBA" id="ARBA00010641"/>
    </source>
</evidence>
<accession>A0ABX1S3Q4</accession>